<feature type="binding site" evidence="11">
    <location>
        <position position="193"/>
    </location>
    <ligand>
        <name>Mg(2+)</name>
        <dbReference type="ChEBI" id="CHEBI:18420"/>
    </ligand>
</feature>
<evidence type="ECO:0000256" key="1">
    <source>
        <dbReference type="ARBA" id="ARBA00011955"/>
    </source>
</evidence>
<keyword evidence="7 10" id="KW-0460">Magnesium</keyword>
<feature type="binding site" evidence="11">
    <location>
        <position position="307"/>
    </location>
    <ligand>
        <name>Mg(2+)</name>
        <dbReference type="ChEBI" id="CHEBI:18420"/>
    </ligand>
</feature>
<dbReference type="EMBL" id="CP032364">
    <property type="protein sequence ID" value="AYA99686.1"/>
    <property type="molecule type" value="Genomic_DNA"/>
</dbReference>
<organism evidence="12 13">
    <name type="scientific">Lachnoanaerobaculum umeaense</name>
    <dbReference type="NCBI Taxonomy" id="617123"/>
    <lineage>
        <taxon>Bacteria</taxon>
        <taxon>Bacillati</taxon>
        <taxon>Bacillota</taxon>
        <taxon>Clostridia</taxon>
        <taxon>Lachnospirales</taxon>
        <taxon>Lachnospiraceae</taxon>
        <taxon>Lachnoanaerobaculum</taxon>
    </lineage>
</organism>
<dbReference type="GO" id="GO:0046872">
    <property type="term" value="F:metal ion binding"/>
    <property type="evidence" value="ECO:0007669"/>
    <property type="project" value="UniProtKB-UniRule"/>
</dbReference>
<evidence type="ECO:0000256" key="11">
    <source>
        <dbReference type="PIRSR" id="PIRSR006268-2"/>
    </source>
</evidence>
<gene>
    <name evidence="12" type="ORF">D4A81_06895</name>
</gene>
<comment type="cofactor">
    <cofactor evidence="11">
        <name>Mg(2+)</name>
        <dbReference type="ChEBI" id="CHEBI:18420"/>
    </cofactor>
    <cofactor evidence="11">
        <name>Mn(2+)</name>
        <dbReference type="ChEBI" id="CHEBI:29035"/>
    </cofactor>
    <text evidence="11">Magnesium. Can also use manganese.</text>
</comment>
<evidence type="ECO:0000313" key="13">
    <source>
        <dbReference type="Proteomes" id="UP000265562"/>
    </source>
</evidence>
<keyword evidence="6 10" id="KW-0274">FAD</keyword>
<evidence type="ECO:0000256" key="8">
    <source>
        <dbReference type="ARBA" id="ARBA00031306"/>
    </source>
</evidence>
<evidence type="ECO:0000256" key="9">
    <source>
        <dbReference type="ARBA" id="ARBA00048540"/>
    </source>
</evidence>
<keyword evidence="5 10" id="KW-0479">Metal-binding</keyword>
<keyword evidence="4 10" id="KW-0808">Transferase</keyword>
<evidence type="ECO:0000256" key="6">
    <source>
        <dbReference type="ARBA" id="ARBA00022827"/>
    </source>
</evidence>
<keyword evidence="3 10" id="KW-0285">Flavoprotein</keyword>
<dbReference type="PIRSF" id="PIRSF006268">
    <property type="entry name" value="ApbE"/>
    <property type="match status" value="1"/>
</dbReference>
<comment type="similarity">
    <text evidence="10">Belongs to the ApbE family.</text>
</comment>
<sequence length="355" mass="39162">MKKFNKKTVIVVAAVIIGLFVLAIAGKNTSMKSVANNFDLTLDKKNSEEPLTDTTFALDTFITVSIYEGGNEDILKGSMEFIRNYEMVFSATNPLAELYKLNHREKGAMSVEVSDDLAFLIDRALYYCKISGGSFDITTEPLKELWDFNAEEPELPSDESIKEQLPKVDYMRVAVDGNTIKFTSDDTRIDLGAIAKGYIADKTKEYLIEMGVNSAIINLGGNVLCVGKKPSGENFTIGLQKPYADRNETVALLTVDDESVVSSGVYERHFVIDGKNYHHILNPKTGYPYDNGLVEVSILTKSSTDADALSTTCFSLGVEEGVKLLDSIPDTYGYFILSDYSIIYSEGAKEQLAEP</sequence>
<name>A0A385Q0J3_9FIRM</name>
<dbReference type="SUPFAM" id="SSF143631">
    <property type="entry name" value="ApbE-like"/>
    <property type="match status" value="1"/>
</dbReference>
<comment type="catalytic activity">
    <reaction evidence="9 10">
        <text>L-threonyl-[protein] + FAD = FMN-L-threonyl-[protein] + AMP + H(+)</text>
        <dbReference type="Rhea" id="RHEA:36847"/>
        <dbReference type="Rhea" id="RHEA-COMP:11060"/>
        <dbReference type="Rhea" id="RHEA-COMP:11061"/>
        <dbReference type="ChEBI" id="CHEBI:15378"/>
        <dbReference type="ChEBI" id="CHEBI:30013"/>
        <dbReference type="ChEBI" id="CHEBI:57692"/>
        <dbReference type="ChEBI" id="CHEBI:74257"/>
        <dbReference type="ChEBI" id="CHEBI:456215"/>
        <dbReference type="EC" id="2.7.1.180"/>
    </reaction>
</comment>
<dbReference type="PANTHER" id="PTHR30040">
    <property type="entry name" value="THIAMINE BIOSYNTHESIS LIPOPROTEIN APBE"/>
    <property type="match status" value="1"/>
</dbReference>
<dbReference type="PANTHER" id="PTHR30040:SF2">
    <property type="entry name" value="FAD:PROTEIN FMN TRANSFERASE"/>
    <property type="match status" value="1"/>
</dbReference>
<dbReference type="EC" id="2.7.1.180" evidence="1 10"/>
<evidence type="ECO:0000256" key="4">
    <source>
        <dbReference type="ARBA" id="ARBA00022679"/>
    </source>
</evidence>
<dbReference type="OrthoDB" id="9778595at2"/>
<protein>
    <recommendedName>
        <fullName evidence="2 10">FAD:protein FMN transferase</fullName>
        <ecNumber evidence="1 10">2.7.1.180</ecNumber>
    </recommendedName>
    <alternativeName>
        <fullName evidence="8 10">Flavin transferase</fullName>
    </alternativeName>
</protein>
<evidence type="ECO:0000313" key="12">
    <source>
        <dbReference type="EMBL" id="AYA99686.1"/>
    </source>
</evidence>
<accession>A0A385Q0J3</accession>
<dbReference type="Pfam" id="PF02424">
    <property type="entry name" value="ApbE"/>
    <property type="match status" value="1"/>
</dbReference>
<evidence type="ECO:0000256" key="2">
    <source>
        <dbReference type="ARBA" id="ARBA00016337"/>
    </source>
</evidence>
<dbReference type="Proteomes" id="UP000265562">
    <property type="component" value="Chromosome"/>
</dbReference>
<keyword evidence="13" id="KW-1185">Reference proteome</keyword>
<reference evidence="12 13" key="1">
    <citation type="submission" date="2018-09" db="EMBL/GenBank/DDBJ databases">
        <title>Genome sequencing of Lachnoanaerobaculum umeaense DSM 23576.</title>
        <authorList>
            <person name="Kook J.-K."/>
            <person name="Park S.-N."/>
            <person name="Lim Y.K."/>
        </authorList>
    </citation>
    <scope>NUCLEOTIDE SEQUENCE [LARGE SCALE GENOMIC DNA]</scope>
    <source>
        <strain evidence="13">DSM 23576 \ CCUG 58757</strain>
    </source>
</reference>
<evidence type="ECO:0000256" key="3">
    <source>
        <dbReference type="ARBA" id="ARBA00022630"/>
    </source>
</evidence>
<dbReference type="InterPro" id="IPR024932">
    <property type="entry name" value="ApbE"/>
</dbReference>
<feature type="binding site" evidence="11">
    <location>
        <position position="311"/>
    </location>
    <ligand>
        <name>Mg(2+)</name>
        <dbReference type="ChEBI" id="CHEBI:18420"/>
    </ligand>
</feature>
<dbReference type="AlphaFoldDB" id="A0A385Q0J3"/>
<dbReference type="KEGG" id="lua:D4A81_06895"/>
<dbReference type="Gene3D" id="3.10.520.10">
    <property type="entry name" value="ApbE-like domains"/>
    <property type="match status" value="1"/>
</dbReference>
<dbReference type="InterPro" id="IPR003374">
    <property type="entry name" value="ApbE-like_sf"/>
</dbReference>
<evidence type="ECO:0000256" key="5">
    <source>
        <dbReference type="ARBA" id="ARBA00022723"/>
    </source>
</evidence>
<evidence type="ECO:0000256" key="10">
    <source>
        <dbReference type="PIRNR" id="PIRNR006268"/>
    </source>
</evidence>
<dbReference type="RefSeq" id="WP_111524234.1">
    <property type="nucleotide sequence ID" value="NZ_CP032364.1"/>
</dbReference>
<evidence type="ECO:0000256" key="7">
    <source>
        <dbReference type="ARBA" id="ARBA00022842"/>
    </source>
</evidence>
<proteinExistence type="inferred from homology"/>
<dbReference type="GO" id="GO:0016740">
    <property type="term" value="F:transferase activity"/>
    <property type="evidence" value="ECO:0007669"/>
    <property type="project" value="UniProtKB-UniRule"/>
</dbReference>